<dbReference type="InterPro" id="IPR051803">
    <property type="entry name" value="TA_system_RelE-like_toxin"/>
</dbReference>
<gene>
    <name evidence="3" type="ORF">EGK74_13695</name>
</gene>
<name>A0A3N4MN21_9NEIS</name>
<dbReference type="InterPro" id="IPR035093">
    <property type="entry name" value="RelE/ParE_toxin_dom_sf"/>
</dbReference>
<evidence type="ECO:0000313" key="4">
    <source>
        <dbReference type="Proteomes" id="UP000272412"/>
    </source>
</evidence>
<dbReference type="AlphaFoldDB" id="A0A3N4MN21"/>
<evidence type="ECO:0000313" key="3">
    <source>
        <dbReference type="EMBL" id="RPD83047.1"/>
    </source>
</evidence>
<proteinExistence type="inferred from homology"/>
<keyword evidence="4" id="KW-1185">Reference proteome</keyword>
<evidence type="ECO:0000256" key="2">
    <source>
        <dbReference type="ARBA" id="ARBA00022649"/>
    </source>
</evidence>
<evidence type="ECO:0000256" key="1">
    <source>
        <dbReference type="ARBA" id="ARBA00006226"/>
    </source>
</evidence>
<keyword evidence="2" id="KW-1277">Toxin-antitoxin system</keyword>
<reference evidence="3 4" key="1">
    <citation type="submission" date="2018-11" db="EMBL/GenBank/DDBJ databases">
        <title>Neisseria weixii sp. nov. isolated from the rectal contents of plateau pika (Ochotona cruzoniae).</title>
        <authorList>
            <person name="Zhang G."/>
        </authorList>
    </citation>
    <scope>NUCLEOTIDE SEQUENCE [LARGE SCALE GENOMIC DNA]</scope>
    <source>
        <strain evidence="3 4">10009</strain>
    </source>
</reference>
<dbReference type="Pfam" id="PF05016">
    <property type="entry name" value="ParE_toxin"/>
    <property type="match status" value="1"/>
</dbReference>
<dbReference type="RefSeq" id="WP_123805072.1">
    <property type="nucleotide sequence ID" value="NZ_RPFL01000091.1"/>
</dbReference>
<comment type="similarity">
    <text evidence="1">Belongs to the RelE toxin family.</text>
</comment>
<dbReference type="PANTHER" id="PTHR33755">
    <property type="entry name" value="TOXIN PARE1-RELATED"/>
    <property type="match status" value="1"/>
</dbReference>
<sequence length="97" mass="10859">MPQVMLTEHATADLRRLYDFLALKNEQAARNAVKAVRDALAGLAQFPAAGRFFDDEYREWPVSFGDAGYTVLYRIDPETVVIVAIKHQSGIELQFSG</sequence>
<accession>A0A3N4MN21</accession>
<comment type="caution">
    <text evidence="3">The sequence shown here is derived from an EMBL/GenBank/DDBJ whole genome shotgun (WGS) entry which is preliminary data.</text>
</comment>
<dbReference type="InterPro" id="IPR007712">
    <property type="entry name" value="RelE/ParE_toxin"/>
</dbReference>
<dbReference type="Gene3D" id="3.30.2310.20">
    <property type="entry name" value="RelE-like"/>
    <property type="match status" value="1"/>
</dbReference>
<dbReference type="OrthoDB" id="121597at2"/>
<protein>
    <submittedName>
        <fullName evidence="3">Type II toxin-antitoxin system RelE/ParE family toxin</fullName>
    </submittedName>
</protein>
<organism evidence="3 4">
    <name type="scientific">Neisseria weixii</name>
    <dbReference type="NCBI Taxonomy" id="1853276"/>
    <lineage>
        <taxon>Bacteria</taxon>
        <taxon>Pseudomonadati</taxon>
        <taxon>Pseudomonadota</taxon>
        <taxon>Betaproteobacteria</taxon>
        <taxon>Neisseriales</taxon>
        <taxon>Neisseriaceae</taxon>
        <taxon>Neisseria</taxon>
    </lineage>
</organism>
<dbReference type="PANTHER" id="PTHR33755:SF7">
    <property type="entry name" value="TOXIN MODULE OF TOXIN-ANTITOXIN SYSTEM RELE_STBE FAMILY"/>
    <property type="match status" value="1"/>
</dbReference>
<dbReference type="EMBL" id="RPFL01000091">
    <property type="protein sequence ID" value="RPD83047.1"/>
    <property type="molecule type" value="Genomic_DNA"/>
</dbReference>
<dbReference type="Proteomes" id="UP000272412">
    <property type="component" value="Unassembled WGS sequence"/>
</dbReference>